<evidence type="ECO:0000256" key="1">
    <source>
        <dbReference type="SAM" id="Coils"/>
    </source>
</evidence>
<dbReference type="EMBL" id="AFQF01000148">
    <property type="protein sequence ID" value="EGU88932.1"/>
    <property type="molecule type" value="Genomic_DNA"/>
</dbReference>
<organism evidence="3">
    <name type="scientific">Fusarium oxysporum (strain Fo5176)</name>
    <name type="common">Fusarium vascular wilt</name>
    <dbReference type="NCBI Taxonomy" id="660025"/>
    <lineage>
        <taxon>Eukaryota</taxon>
        <taxon>Fungi</taxon>
        <taxon>Dikarya</taxon>
        <taxon>Ascomycota</taxon>
        <taxon>Pezizomycotina</taxon>
        <taxon>Sordariomycetes</taxon>
        <taxon>Hypocreomycetidae</taxon>
        <taxon>Hypocreales</taxon>
        <taxon>Nectriaceae</taxon>
        <taxon>Fusarium</taxon>
        <taxon>Fusarium oxysporum species complex</taxon>
    </lineage>
</organism>
<name>F9F2C5_FUSOF</name>
<feature type="region of interest" description="Disordered" evidence="2">
    <location>
        <begin position="1"/>
        <end position="30"/>
    </location>
</feature>
<dbReference type="InterPro" id="IPR021109">
    <property type="entry name" value="Peptidase_aspartic_dom_sf"/>
</dbReference>
<sequence>MFFKERKNSTMPNHKPNLTNTTCATGRSHPSTLTDRSVWEGQLFSYSVPSPLASDRKITFPLGSGIFEVSLREFETPIKEEEDRKDTTNENTSSRRQRRNPRKILSETGTRTTTPILGHLAQVPTGHRQTKEEENEQRRIRYANNARKPPKEWKPVPTADKPFKSNDKVIAMVRRGKVVNPNLDNGPITKNILSQTFKDIGPALKTEETTVAPNPYPTVDEIPVKVTMRRSNRHYNGPNYLHACRVQREFDTMNIKRRDEQTIWNAEIKPRYDEIRQPCLDQQTSKIAWVSCTRIYCSRYWQDKITNDCFPVQVPERREQKPYLIIDTIGYQVTKRYRGSQVGKLEAHTETRERALAHIQSPKLVTEWRQQVQNEIDIEEQEKLDREHEEIQQDIQELERECEQENAEYEKDIFGQLSKEQLQRTLEAAASEKGRPLTTQEKEDIILDHELRKMETAYQLELATRNEYPDDIKLPWRDKKDPHTVHDGQGETYLYENGNITREIDHLKVFVNGRNQGIDFDIIPVLKHDLVLGYPWLLRYNPQFNWRTGQVDCEDHPSDDENDSGYDDTRSQTSTDESSEDRRDKGRNKRIGRTIATLKGQFRQLNQDIKQMKQIAAKESAERLKYIPPEYRIYEKLFQEELDTKLPQHMDYDIEIVLKDGKNPKLFPIYNLSRDELDTLREWINDMLRERIHQTVKILSRIPGHVRTKTQLQQVKTCSGLSATQRDHTKR</sequence>
<dbReference type="Gene3D" id="2.40.70.10">
    <property type="entry name" value="Acid Proteases"/>
    <property type="match status" value="1"/>
</dbReference>
<feature type="compositionally biased region" description="Basic and acidic residues" evidence="2">
    <location>
        <begin position="78"/>
        <end position="88"/>
    </location>
</feature>
<dbReference type="STRING" id="660025.F9F2C5"/>
<gene>
    <name evidence="3" type="ORF">FOXB_00549</name>
</gene>
<dbReference type="OrthoDB" id="4899847at2759"/>
<proteinExistence type="predicted"/>
<feature type="coiled-coil region" evidence="1">
    <location>
        <begin position="369"/>
        <end position="412"/>
    </location>
</feature>
<reference evidence="3" key="1">
    <citation type="journal article" date="2012" name="Mol. Plant Microbe Interact.">
        <title>A highly conserved effector in Fusarium oxysporum is required for full virulence on Arabidopsis.</title>
        <authorList>
            <person name="Thatcher L.F."/>
            <person name="Gardiner D.M."/>
            <person name="Kazan K."/>
            <person name="Manners J."/>
        </authorList>
    </citation>
    <scope>NUCLEOTIDE SEQUENCE [LARGE SCALE GENOMIC DNA]</scope>
    <source>
        <strain evidence="3">Fo5176</strain>
    </source>
</reference>
<protein>
    <submittedName>
        <fullName evidence="3">Uncharacterized protein</fullName>
    </submittedName>
</protein>
<feature type="region of interest" description="Disordered" evidence="2">
    <location>
        <begin position="78"/>
        <end position="111"/>
    </location>
</feature>
<accession>F9F2C5</accession>
<comment type="caution">
    <text evidence="3">The sequence shown here is derived from an EMBL/GenBank/DDBJ whole genome shotgun (WGS) entry which is preliminary data.</text>
</comment>
<evidence type="ECO:0000256" key="2">
    <source>
        <dbReference type="SAM" id="MobiDB-lite"/>
    </source>
</evidence>
<feature type="compositionally biased region" description="Acidic residues" evidence="2">
    <location>
        <begin position="557"/>
        <end position="566"/>
    </location>
</feature>
<keyword evidence="1" id="KW-0175">Coiled coil</keyword>
<feature type="coiled-coil region" evidence="1">
    <location>
        <begin position="595"/>
        <end position="622"/>
    </location>
</feature>
<evidence type="ECO:0000313" key="3">
    <source>
        <dbReference type="EMBL" id="EGU88932.1"/>
    </source>
</evidence>
<feature type="compositionally biased region" description="Polar residues" evidence="2">
    <location>
        <begin position="9"/>
        <end position="30"/>
    </location>
</feature>
<feature type="region of interest" description="Disordered" evidence="2">
    <location>
        <begin position="551"/>
        <end position="590"/>
    </location>
</feature>
<dbReference type="AlphaFoldDB" id="F9F2C5"/>